<dbReference type="InterPro" id="IPR001841">
    <property type="entry name" value="Znf_RING"/>
</dbReference>
<keyword evidence="5" id="KW-0812">Transmembrane</keyword>
<dbReference type="SUPFAM" id="SSF57850">
    <property type="entry name" value="RING/U-box"/>
    <property type="match status" value="1"/>
</dbReference>
<dbReference type="InterPro" id="IPR052788">
    <property type="entry name" value="RING-type_E3_ligase_ATL"/>
</dbReference>
<evidence type="ECO:0000256" key="2">
    <source>
        <dbReference type="ARBA" id="ARBA00022771"/>
    </source>
</evidence>
<dbReference type="PROSITE" id="PS50089">
    <property type="entry name" value="ZF_RING_2"/>
    <property type="match status" value="1"/>
</dbReference>
<keyword evidence="2 4" id="KW-0863">Zinc-finger</keyword>
<dbReference type="Gramene" id="Aco003956.1.mrna1">
    <property type="protein sequence ID" value="Aco003956.1.mrna1.cds1"/>
    <property type="gene ID" value="Aco003956.1.path1"/>
</dbReference>
<dbReference type="GO" id="GO:0008270">
    <property type="term" value="F:zinc ion binding"/>
    <property type="evidence" value="ECO:0007669"/>
    <property type="project" value="UniProtKB-KW"/>
</dbReference>
<evidence type="ECO:0000313" key="7">
    <source>
        <dbReference type="EMBL" id="OAY80792.1"/>
    </source>
</evidence>
<reference evidence="7 8" key="1">
    <citation type="journal article" date="2016" name="DNA Res.">
        <title>The draft genome of MD-2 pineapple using hybrid error correction of long reads.</title>
        <authorList>
            <person name="Redwan R.M."/>
            <person name="Saidin A."/>
            <person name="Kumar S.V."/>
        </authorList>
    </citation>
    <scope>NUCLEOTIDE SEQUENCE [LARGE SCALE GENOMIC DNA]</scope>
    <source>
        <strain evidence="8">cv. MD2</strain>
        <tissue evidence="7">Leaf</tissue>
    </source>
</reference>
<sequence>MATFSLSSIHWSFGLVATTVVLVPFAVAFAVAILVILVLILANIFNCCYDFFYNLRHAAREDGLPRTLDDVAPVTVYSDGTAPSGHRPDDNACTICLDELEAGAEVRVLPRCKHTFHRSCIDQWLGVRSEICPLCRDHVVDIEKPCDQISIEISMLTIANDV</sequence>
<evidence type="ECO:0000256" key="3">
    <source>
        <dbReference type="ARBA" id="ARBA00022833"/>
    </source>
</evidence>
<organism evidence="7 8">
    <name type="scientific">Ananas comosus</name>
    <name type="common">Pineapple</name>
    <name type="synonym">Ananas ananas</name>
    <dbReference type="NCBI Taxonomy" id="4615"/>
    <lineage>
        <taxon>Eukaryota</taxon>
        <taxon>Viridiplantae</taxon>
        <taxon>Streptophyta</taxon>
        <taxon>Embryophyta</taxon>
        <taxon>Tracheophyta</taxon>
        <taxon>Spermatophyta</taxon>
        <taxon>Magnoliopsida</taxon>
        <taxon>Liliopsida</taxon>
        <taxon>Poales</taxon>
        <taxon>Bromeliaceae</taxon>
        <taxon>Bromelioideae</taxon>
        <taxon>Ananas</taxon>
    </lineage>
</organism>
<keyword evidence="5" id="KW-0472">Membrane</keyword>
<dbReference type="STRING" id="4615.A0A199VU91"/>
<evidence type="ECO:0000256" key="1">
    <source>
        <dbReference type="ARBA" id="ARBA00022723"/>
    </source>
</evidence>
<name>A0A199VU91_ANACO</name>
<feature type="domain" description="RING-type" evidence="6">
    <location>
        <begin position="93"/>
        <end position="136"/>
    </location>
</feature>
<dbReference type="PANTHER" id="PTHR45798">
    <property type="entry name" value="RING-H2 FINGER PROTEIN ATL61-RELATED-RELATED"/>
    <property type="match status" value="1"/>
</dbReference>
<evidence type="ECO:0000256" key="4">
    <source>
        <dbReference type="PROSITE-ProRule" id="PRU00175"/>
    </source>
</evidence>
<keyword evidence="1" id="KW-0479">Metal-binding</keyword>
<dbReference type="SMART" id="SM00184">
    <property type="entry name" value="RING"/>
    <property type="match status" value="1"/>
</dbReference>
<evidence type="ECO:0000259" key="6">
    <source>
        <dbReference type="PROSITE" id="PS50089"/>
    </source>
</evidence>
<dbReference type="Gene3D" id="3.30.40.10">
    <property type="entry name" value="Zinc/RING finger domain, C3HC4 (zinc finger)"/>
    <property type="match status" value="1"/>
</dbReference>
<evidence type="ECO:0000313" key="8">
    <source>
        <dbReference type="Proteomes" id="UP000092600"/>
    </source>
</evidence>
<keyword evidence="5" id="KW-1133">Transmembrane helix</keyword>
<comment type="caution">
    <text evidence="7">The sequence shown here is derived from an EMBL/GenBank/DDBJ whole genome shotgun (WGS) entry which is preliminary data.</text>
</comment>
<dbReference type="Pfam" id="PF13639">
    <property type="entry name" value="zf-RING_2"/>
    <property type="match status" value="1"/>
</dbReference>
<dbReference type="Proteomes" id="UP000092600">
    <property type="component" value="Unassembled WGS sequence"/>
</dbReference>
<accession>A0A199VU91</accession>
<dbReference type="InterPro" id="IPR013083">
    <property type="entry name" value="Znf_RING/FYVE/PHD"/>
</dbReference>
<protein>
    <submittedName>
        <fullName evidence="7">Putative RING-H2 finger protein ATL69</fullName>
    </submittedName>
</protein>
<dbReference type="PANTHER" id="PTHR45798:SF97">
    <property type="entry name" value="ALCOHOL-SENSITIVE RING FINGER PROTEIN 1"/>
    <property type="match status" value="1"/>
</dbReference>
<keyword evidence="3" id="KW-0862">Zinc</keyword>
<feature type="transmembrane region" description="Helical" evidence="5">
    <location>
        <begin position="12"/>
        <end position="45"/>
    </location>
</feature>
<proteinExistence type="predicted"/>
<gene>
    <name evidence="7" type="ORF">ACMD2_07096</name>
</gene>
<evidence type="ECO:0000256" key="5">
    <source>
        <dbReference type="SAM" id="Phobius"/>
    </source>
</evidence>
<dbReference type="AlphaFoldDB" id="A0A199VU91"/>
<dbReference type="EMBL" id="LSRQ01000788">
    <property type="protein sequence ID" value="OAY80792.1"/>
    <property type="molecule type" value="Genomic_DNA"/>
</dbReference>